<dbReference type="AlphaFoldDB" id="A0A284RGF3"/>
<proteinExistence type="predicted"/>
<keyword evidence="2" id="KW-1185">Reference proteome</keyword>
<organism evidence="1 2">
    <name type="scientific">Armillaria ostoyae</name>
    <name type="common">Armillaria root rot fungus</name>
    <dbReference type="NCBI Taxonomy" id="47428"/>
    <lineage>
        <taxon>Eukaryota</taxon>
        <taxon>Fungi</taxon>
        <taxon>Dikarya</taxon>
        <taxon>Basidiomycota</taxon>
        <taxon>Agaricomycotina</taxon>
        <taxon>Agaricomycetes</taxon>
        <taxon>Agaricomycetidae</taxon>
        <taxon>Agaricales</taxon>
        <taxon>Marasmiineae</taxon>
        <taxon>Physalacriaceae</taxon>
        <taxon>Armillaria</taxon>
    </lineage>
</organism>
<reference evidence="2" key="1">
    <citation type="journal article" date="2017" name="Nat. Ecol. Evol.">
        <title>Genome expansion and lineage-specific genetic innovations in the forest pathogenic fungi Armillaria.</title>
        <authorList>
            <person name="Sipos G."/>
            <person name="Prasanna A.N."/>
            <person name="Walter M.C."/>
            <person name="O'Connor E."/>
            <person name="Balint B."/>
            <person name="Krizsan K."/>
            <person name="Kiss B."/>
            <person name="Hess J."/>
            <person name="Varga T."/>
            <person name="Slot J."/>
            <person name="Riley R."/>
            <person name="Boka B."/>
            <person name="Rigling D."/>
            <person name="Barry K."/>
            <person name="Lee J."/>
            <person name="Mihaltcheva S."/>
            <person name="LaButti K."/>
            <person name="Lipzen A."/>
            <person name="Waldron R."/>
            <person name="Moloney N.M."/>
            <person name="Sperisen C."/>
            <person name="Kredics L."/>
            <person name="Vagvoelgyi C."/>
            <person name="Patrignani A."/>
            <person name="Fitzpatrick D."/>
            <person name="Nagy I."/>
            <person name="Doyle S."/>
            <person name="Anderson J.B."/>
            <person name="Grigoriev I.V."/>
            <person name="Gueldener U."/>
            <person name="Muensterkoetter M."/>
            <person name="Nagy L.G."/>
        </authorList>
    </citation>
    <scope>NUCLEOTIDE SEQUENCE [LARGE SCALE GENOMIC DNA]</scope>
    <source>
        <strain evidence="2">C18/9</strain>
    </source>
</reference>
<evidence type="ECO:0000313" key="1">
    <source>
        <dbReference type="EMBL" id="SJL07827.1"/>
    </source>
</evidence>
<dbReference type="Proteomes" id="UP000219338">
    <property type="component" value="Unassembled WGS sequence"/>
</dbReference>
<protein>
    <submittedName>
        <fullName evidence="1">Uncharacterized protein</fullName>
    </submittedName>
</protein>
<sequence>MYMWDSAWANTIGMQSPFESDSGAQGTLSFRDIFYQLIVHYPLRCLPPVNGRFTLAQDGAPDVINYRRMFSLPMILVANLPFSKLAYGEISSPASSSVE</sequence>
<name>A0A284RGF3_ARMOS</name>
<evidence type="ECO:0000313" key="2">
    <source>
        <dbReference type="Proteomes" id="UP000219338"/>
    </source>
</evidence>
<dbReference type="OrthoDB" id="10516581at2759"/>
<gene>
    <name evidence="1" type="ORF">ARMOST_11180</name>
</gene>
<accession>A0A284RGF3</accession>
<dbReference type="EMBL" id="FUEG01000008">
    <property type="protein sequence ID" value="SJL07827.1"/>
    <property type="molecule type" value="Genomic_DNA"/>
</dbReference>